<evidence type="ECO:0000259" key="1">
    <source>
        <dbReference type="Pfam" id="PF05685"/>
    </source>
</evidence>
<dbReference type="PANTHER" id="PTHR35400">
    <property type="entry name" value="SLR1083 PROTEIN"/>
    <property type="match status" value="1"/>
</dbReference>
<dbReference type="AlphaFoldDB" id="A0AB39RH76"/>
<protein>
    <submittedName>
        <fullName evidence="2">Uma2 family endonuclease</fullName>
    </submittedName>
</protein>
<dbReference type="RefSeq" id="WP_369248225.1">
    <property type="nucleotide sequence ID" value="NZ_CP163443.1"/>
</dbReference>
<dbReference type="InterPro" id="IPR012296">
    <property type="entry name" value="Nuclease_put_TT1808"/>
</dbReference>
<organism evidence="2">
    <name type="scientific">Streptomyces sp. R41</name>
    <dbReference type="NCBI Taxonomy" id="3238632"/>
    <lineage>
        <taxon>Bacteria</taxon>
        <taxon>Bacillati</taxon>
        <taxon>Actinomycetota</taxon>
        <taxon>Actinomycetes</taxon>
        <taxon>Kitasatosporales</taxon>
        <taxon>Streptomycetaceae</taxon>
        <taxon>Streptomyces</taxon>
    </lineage>
</organism>
<dbReference type="InterPro" id="IPR011335">
    <property type="entry name" value="Restrct_endonuc-II-like"/>
</dbReference>
<gene>
    <name evidence="2" type="ORF">AB5J53_26920</name>
</gene>
<evidence type="ECO:0000313" key="2">
    <source>
        <dbReference type="EMBL" id="XDQ55033.1"/>
    </source>
</evidence>
<dbReference type="InterPro" id="IPR008538">
    <property type="entry name" value="Uma2"/>
</dbReference>
<sequence length="204" mass="23615">MAAEAHTEQHPRATPENWMFPPEEGWTWDQVKELDVPFDWELVDGKIVVRGVTSWWHDQVRDQLYLSLALAKRPPYAVNTERWTQFDDNNAPKPDIIVYDRTGLDIRTLDCTPVACVTLAIEVVSPGSRGMDRFHKPAMYAEAGIAHYWRVERGEDDVPEVHQFWRDEDSGVFVPRPDRPVHTDKLTTVVPFPVDIDLRNLIEE</sequence>
<keyword evidence="2" id="KW-0378">Hydrolase</keyword>
<name>A0AB39RH76_9ACTN</name>
<dbReference type="CDD" id="cd06260">
    <property type="entry name" value="DUF820-like"/>
    <property type="match status" value="1"/>
</dbReference>
<keyword evidence="2" id="KW-0255">Endonuclease</keyword>
<dbReference type="PANTHER" id="PTHR35400:SF3">
    <property type="entry name" value="SLL1072 PROTEIN"/>
    <property type="match status" value="1"/>
</dbReference>
<feature type="domain" description="Putative restriction endonuclease" evidence="1">
    <location>
        <begin position="38"/>
        <end position="156"/>
    </location>
</feature>
<dbReference type="Gene3D" id="3.90.1570.10">
    <property type="entry name" value="tt1808, chain A"/>
    <property type="match status" value="1"/>
</dbReference>
<reference evidence="2" key="1">
    <citation type="submission" date="2024-07" db="EMBL/GenBank/DDBJ databases">
        <authorList>
            <person name="Yu S.T."/>
        </authorList>
    </citation>
    <scope>NUCLEOTIDE SEQUENCE</scope>
    <source>
        <strain evidence="2">R41</strain>
    </source>
</reference>
<dbReference type="GO" id="GO:0004519">
    <property type="term" value="F:endonuclease activity"/>
    <property type="evidence" value="ECO:0007669"/>
    <property type="project" value="UniProtKB-KW"/>
</dbReference>
<dbReference type="EMBL" id="CP163443">
    <property type="protein sequence ID" value="XDQ55033.1"/>
    <property type="molecule type" value="Genomic_DNA"/>
</dbReference>
<accession>A0AB39RH76</accession>
<keyword evidence="2" id="KW-0540">Nuclease</keyword>
<proteinExistence type="predicted"/>
<dbReference type="SUPFAM" id="SSF52980">
    <property type="entry name" value="Restriction endonuclease-like"/>
    <property type="match status" value="1"/>
</dbReference>
<dbReference type="Pfam" id="PF05685">
    <property type="entry name" value="Uma2"/>
    <property type="match status" value="1"/>
</dbReference>